<dbReference type="InterPro" id="IPR003705">
    <property type="entry name" value="CbiN"/>
</dbReference>
<dbReference type="RefSeq" id="WP_014555642.1">
    <property type="nucleotide sequence ID" value="NC_017459.1"/>
</dbReference>
<dbReference type="HOGENOM" id="CLU_2433736_0_0_2"/>
<dbReference type="AlphaFoldDB" id="G0LKD0"/>
<dbReference type="GO" id="GO:0009236">
    <property type="term" value="P:cobalamin biosynthetic process"/>
    <property type="evidence" value="ECO:0007669"/>
    <property type="project" value="InterPro"/>
</dbReference>
<evidence type="ECO:0000313" key="2">
    <source>
        <dbReference type="Proteomes" id="UP000007954"/>
    </source>
</evidence>
<dbReference type="Pfam" id="PF02553">
    <property type="entry name" value="CbiN"/>
    <property type="match status" value="1"/>
</dbReference>
<name>G0LKD0_HALWC</name>
<dbReference type="GO" id="GO:0015087">
    <property type="term" value="F:cobalt ion transmembrane transporter activity"/>
    <property type="evidence" value="ECO:0007669"/>
    <property type="project" value="InterPro"/>
</dbReference>
<sequence>MNKQHYRSLLAAVAIATLVAGLSFTTGGLDATDQQAVAMIETNEPVYDRWTDPVLQPPTAVGETVLFAVQAGIAGLIFTHYLQRLTEADQSETDASDA</sequence>
<proteinExistence type="predicted"/>
<protein>
    <submittedName>
        <fullName evidence="1">ABC-type transport system protein CbiN (Probable substrate cobalt)</fullName>
    </submittedName>
</protein>
<dbReference type="GO" id="GO:0016020">
    <property type="term" value="C:membrane"/>
    <property type="evidence" value="ECO:0007669"/>
    <property type="project" value="InterPro"/>
</dbReference>
<gene>
    <name evidence="1" type="primary">cbiN</name>
    <name evidence="1" type="ordered locus">Hqrw_1976</name>
</gene>
<dbReference type="KEGG" id="hwc:Hqrw_1976"/>
<reference evidence="1 2" key="1">
    <citation type="journal article" date="2011" name="PLoS ONE">
        <title>Haloquadratum walsbyi: limited diversity in a global pond.</title>
        <authorList>
            <person name="Dyall-Smith M."/>
            <person name="Pfeiffer F."/>
            <person name="Klee K."/>
            <person name="Palm P."/>
            <person name="Gross K."/>
            <person name="Schuster S.C."/>
            <person name="Rampp M."/>
            <person name="Oesterhelt D."/>
        </authorList>
    </citation>
    <scope>NUCLEOTIDE SEQUENCE [LARGE SCALE GENOMIC DNA]</scope>
    <source>
        <strain evidence="2">DSM 16854 / JCM 12705 / C23</strain>
    </source>
</reference>
<accession>G0LKD0</accession>
<organism evidence="1 2">
    <name type="scientific">Haloquadratum walsbyi (strain DSM 16854 / JCM 12705 / C23)</name>
    <dbReference type="NCBI Taxonomy" id="768065"/>
    <lineage>
        <taxon>Archaea</taxon>
        <taxon>Methanobacteriati</taxon>
        <taxon>Methanobacteriota</taxon>
        <taxon>Stenosarchaea group</taxon>
        <taxon>Halobacteria</taxon>
        <taxon>Halobacteriales</taxon>
        <taxon>Haloferacaceae</taxon>
        <taxon>Haloquadratum</taxon>
    </lineage>
</organism>
<dbReference type="EMBL" id="FR746099">
    <property type="protein sequence ID" value="CCC39888.1"/>
    <property type="molecule type" value="Genomic_DNA"/>
</dbReference>
<dbReference type="GeneID" id="12446692"/>
<evidence type="ECO:0000313" key="1">
    <source>
        <dbReference type="EMBL" id="CCC39888.1"/>
    </source>
</evidence>
<dbReference type="Proteomes" id="UP000007954">
    <property type="component" value="Chromosome"/>
</dbReference>